<dbReference type="Gene3D" id="3.10.28.10">
    <property type="entry name" value="Homing endonucleases"/>
    <property type="match status" value="1"/>
</dbReference>
<dbReference type="InterPro" id="IPR004860">
    <property type="entry name" value="LAGLIDADG_dom"/>
</dbReference>
<accession>A0A2H0DVT7</accession>
<reference evidence="2 3" key="1">
    <citation type="submission" date="2017-09" db="EMBL/GenBank/DDBJ databases">
        <title>Depth-based differentiation of microbial function through sediment-hosted aquifers and enrichment of novel symbionts in the deep terrestrial subsurface.</title>
        <authorList>
            <person name="Probst A.J."/>
            <person name="Ladd B."/>
            <person name="Jarett J.K."/>
            <person name="Geller-Mcgrath D.E."/>
            <person name="Sieber C.M."/>
            <person name="Emerson J.B."/>
            <person name="Anantharaman K."/>
            <person name="Thomas B.C."/>
            <person name="Malmstrom R."/>
            <person name="Stieglmeier M."/>
            <person name="Klingl A."/>
            <person name="Woyke T."/>
            <person name="Ryan C.M."/>
            <person name="Banfield J.F."/>
        </authorList>
    </citation>
    <scope>NUCLEOTIDE SEQUENCE [LARGE SCALE GENOMIC DNA]</scope>
    <source>
        <strain evidence="2">CG22_combo_CG10-13_8_21_14_all_43_18</strain>
    </source>
</reference>
<proteinExistence type="predicted"/>
<evidence type="ECO:0000313" key="2">
    <source>
        <dbReference type="EMBL" id="PIP86287.1"/>
    </source>
</evidence>
<dbReference type="PANTHER" id="PTHR36181:SF2">
    <property type="entry name" value="INTRON-ENCODED ENDONUCLEASE AI3-RELATED"/>
    <property type="match status" value="1"/>
</dbReference>
<evidence type="ECO:0000259" key="1">
    <source>
        <dbReference type="Pfam" id="PF00961"/>
    </source>
</evidence>
<dbReference type="EMBL" id="PCTS01000039">
    <property type="protein sequence ID" value="PIP86287.1"/>
    <property type="molecule type" value="Genomic_DNA"/>
</dbReference>
<protein>
    <recommendedName>
        <fullName evidence="1">Homing endonuclease LAGLIDADG domain-containing protein</fullName>
    </recommendedName>
</protein>
<dbReference type="InterPro" id="IPR051289">
    <property type="entry name" value="LAGLIDADG_Endonuclease"/>
</dbReference>
<gene>
    <name evidence="2" type="ORF">COW82_02855</name>
</gene>
<dbReference type="Pfam" id="PF00961">
    <property type="entry name" value="LAGLIDADG_1"/>
    <property type="match status" value="1"/>
</dbReference>
<comment type="caution">
    <text evidence="2">The sequence shown here is derived from an EMBL/GenBank/DDBJ whole genome shotgun (WGS) entry which is preliminary data.</text>
</comment>
<sequence>MEEVKGASKVDSFDGYIPIKRRWARIDFSPQQLLVTRMGFCMIFTNMTEAHNTLALKNRNIEEYISGFVDGEGCFLVSFTKRPRFAAGWETKPSFSVSQNTDRAQQILVIQKYFGCGFVRDGKTDNTIKYEVRRLDDLLEKVLPHFEKYPLLSAKQRDIDSFKKICVLMKKDEHKTLSGLSGILPIAFNMNASGKRKYSQKDILNFSKLQMKV</sequence>
<dbReference type="GO" id="GO:0004519">
    <property type="term" value="F:endonuclease activity"/>
    <property type="evidence" value="ECO:0007669"/>
    <property type="project" value="InterPro"/>
</dbReference>
<feature type="domain" description="Homing endonuclease LAGLIDADG" evidence="1">
    <location>
        <begin position="65"/>
        <end position="166"/>
    </location>
</feature>
<organism evidence="2 3">
    <name type="scientific">Candidatus Campbellbacteria bacterium CG22_combo_CG10-13_8_21_14_all_43_18</name>
    <dbReference type="NCBI Taxonomy" id="1974530"/>
    <lineage>
        <taxon>Bacteria</taxon>
        <taxon>Candidatus Campbelliibacteriota</taxon>
    </lineage>
</organism>
<dbReference type="Proteomes" id="UP000231276">
    <property type="component" value="Unassembled WGS sequence"/>
</dbReference>
<dbReference type="InterPro" id="IPR027434">
    <property type="entry name" value="Homing_endonucl"/>
</dbReference>
<evidence type="ECO:0000313" key="3">
    <source>
        <dbReference type="Proteomes" id="UP000231276"/>
    </source>
</evidence>
<name>A0A2H0DVT7_9BACT</name>
<dbReference type="PANTHER" id="PTHR36181">
    <property type="entry name" value="INTRON-ENCODED ENDONUCLEASE AI3-RELATED"/>
    <property type="match status" value="1"/>
</dbReference>
<dbReference type="AlphaFoldDB" id="A0A2H0DVT7"/>
<dbReference type="SUPFAM" id="SSF55608">
    <property type="entry name" value="Homing endonucleases"/>
    <property type="match status" value="1"/>
</dbReference>